<comment type="caution">
    <text evidence="3">The sequence shown here is derived from an EMBL/GenBank/DDBJ whole genome shotgun (WGS) entry which is preliminary data.</text>
</comment>
<feature type="region of interest" description="Disordered" evidence="1">
    <location>
        <begin position="66"/>
        <end position="120"/>
    </location>
</feature>
<reference evidence="4" key="1">
    <citation type="journal article" date="2020" name="Nat. Commun.">
        <title>Genome assembly of wild tea tree DASZ reveals pedigree and selection history of tea varieties.</title>
        <authorList>
            <person name="Zhang W."/>
            <person name="Zhang Y."/>
            <person name="Qiu H."/>
            <person name="Guo Y."/>
            <person name="Wan H."/>
            <person name="Zhang X."/>
            <person name="Scossa F."/>
            <person name="Alseekh S."/>
            <person name="Zhang Q."/>
            <person name="Wang P."/>
            <person name="Xu L."/>
            <person name="Schmidt M.H."/>
            <person name="Jia X."/>
            <person name="Li D."/>
            <person name="Zhu A."/>
            <person name="Guo F."/>
            <person name="Chen W."/>
            <person name="Ni D."/>
            <person name="Usadel B."/>
            <person name="Fernie A.R."/>
            <person name="Wen W."/>
        </authorList>
    </citation>
    <scope>NUCLEOTIDE SEQUENCE [LARGE SCALE GENOMIC DNA]</scope>
    <source>
        <strain evidence="4">cv. G240</strain>
    </source>
</reference>
<keyword evidence="4" id="KW-1185">Reference proteome</keyword>
<proteinExistence type="predicted"/>
<evidence type="ECO:0000256" key="1">
    <source>
        <dbReference type="SAM" id="MobiDB-lite"/>
    </source>
</evidence>
<gene>
    <name evidence="3" type="ORF">HYC85_005176</name>
</gene>
<keyword evidence="2" id="KW-1133">Transmembrane helix</keyword>
<keyword evidence="2" id="KW-0472">Membrane</keyword>
<accession>A0A7J7I0A0</accession>
<feature type="compositionally biased region" description="Low complexity" evidence="1">
    <location>
        <begin position="139"/>
        <end position="149"/>
    </location>
</feature>
<feature type="region of interest" description="Disordered" evidence="1">
    <location>
        <begin position="130"/>
        <end position="149"/>
    </location>
</feature>
<feature type="compositionally biased region" description="Polar residues" evidence="1">
    <location>
        <begin position="93"/>
        <end position="120"/>
    </location>
</feature>
<evidence type="ECO:0000256" key="2">
    <source>
        <dbReference type="SAM" id="Phobius"/>
    </source>
</evidence>
<evidence type="ECO:0000313" key="3">
    <source>
        <dbReference type="EMBL" id="KAF5957951.1"/>
    </source>
</evidence>
<dbReference type="Proteomes" id="UP000593564">
    <property type="component" value="Unassembled WGS sequence"/>
</dbReference>
<organism evidence="3 4">
    <name type="scientific">Camellia sinensis</name>
    <name type="common">Tea plant</name>
    <name type="synonym">Thea sinensis</name>
    <dbReference type="NCBI Taxonomy" id="4442"/>
    <lineage>
        <taxon>Eukaryota</taxon>
        <taxon>Viridiplantae</taxon>
        <taxon>Streptophyta</taxon>
        <taxon>Embryophyta</taxon>
        <taxon>Tracheophyta</taxon>
        <taxon>Spermatophyta</taxon>
        <taxon>Magnoliopsida</taxon>
        <taxon>eudicotyledons</taxon>
        <taxon>Gunneridae</taxon>
        <taxon>Pentapetalae</taxon>
        <taxon>asterids</taxon>
        <taxon>Ericales</taxon>
        <taxon>Theaceae</taxon>
        <taxon>Camellia</taxon>
    </lineage>
</organism>
<name>A0A7J7I0A0_CAMSI</name>
<sequence length="367" mass="40835">MVSAARAIQDQNGVTQNEEQFQYDQISMDVDPICVKGAQLKEQFPSGNDYSPKVVRESNTTDAISVKPIEIPPPRPKRKPVHPYPRKLVAPLTTGTADEQPRRSTSPNLSVSEHENQSPTSVFSAIGSEILGTTGSNTPNDSPSPVSSAAVANNGSFLLSEPNSSPEESGSPLVVQLPSISAPDVQVPVILTDHLHQPRELASHRFLIHYHGIQPQQNFHRRIQRVHGILKRVEHLQLSTTCNFQIRTQIQQNLVLVILCHCGLSMEAYNFLAFHCITQFQQRQIHHPLVGKPKREKFKRKDLGLVQTPDHTYSGSRYVAFLCEFLYFWNCEFPVISLVMLVSGWIVIRGSVGSITCPVGSDCKGDY</sequence>
<reference evidence="3 4" key="2">
    <citation type="submission" date="2020-07" db="EMBL/GenBank/DDBJ databases">
        <title>Genome assembly of wild tea tree DASZ reveals pedigree and selection history of tea varieties.</title>
        <authorList>
            <person name="Zhang W."/>
        </authorList>
    </citation>
    <scope>NUCLEOTIDE SEQUENCE [LARGE SCALE GENOMIC DNA]</scope>
    <source>
        <strain evidence="4">cv. G240</strain>
        <tissue evidence="3">Leaf</tissue>
    </source>
</reference>
<dbReference type="AlphaFoldDB" id="A0A7J7I0A0"/>
<dbReference type="EMBL" id="JACBKZ010000002">
    <property type="protein sequence ID" value="KAF5957951.1"/>
    <property type="molecule type" value="Genomic_DNA"/>
</dbReference>
<feature type="transmembrane region" description="Helical" evidence="2">
    <location>
        <begin position="326"/>
        <end position="348"/>
    </location>
</feature>
<protein>
    <submittedName>
        <fullName evidence="3">Uncharacterized protein</fullName>
    </submittedName>
</protein>
<keyword evidence="2" id="KW-0812">Transmembrane</keyword>
<feature type="compositionally biased region" description="Basic residues" evidence="1">
    <location>
        <begin position="75"/>
        <end position="85"/>
    </location>
</feature>
<evidence type="ECO:0000313" key="4">
    <source>
        <dbReference type="Proteomes" id="UP000593564"/>
    </source>
</evidence>